<feature type="domain" description="HTH araC/xylS-type" evidence="4">
    <location>
        <begin position="186"/>
        <end position="269"/>
    </location>
</feature>
<evidence type="ECO:0000313" key="6">
    <source>
        <dbReference type="Proteomes" id="UP000294682"/>
    </source>
</evidence>
<evidence type="ECO:0000313" key="5">
    <source>
        <dbReference type="EMBL" id="TCL43184.1"/>
    </source>
</evidence>
<dbReference type="PROSITE" id="PS01124">
    <property type="entry name" value="HTH_ARAC_FAMILY_2"/>
    <property type="match status" value="1"/>
</dbReference>
<dbReference type="EMBL" id="SLUK01000006">
    <property type="protein sequence ID" value="TCL43184.1"/>
    <property type="molecule type" value="Genomic_DNA"/>
</dbReference>
<reference evidence="5 6" key="1">
    <citation type="submission" date="2019-03" db="EMBL/GenBank/DDBJ databases">
        <title>Genomic Encyclopedia of Type Strains, Phase IV (KMG-IV): sequencing the most valuable type-strain genomes for metagenomic binning, comparative biology and taxonomic classification.</title>
        <authorList>
            <person name="Goeker M."/>
        </authorList>
    </citation>
    <scope>NUCLEOTIDE SEQUENCE [LARGE SCALE GENOMIC DNA]</scope>
    <source>
        <strain evidence="5 6">DSM 100433</strain>
    </source>
</reference>
<dbReference type="GO" id="GO:0003700">
    <property type="term" value="F:DNA-binding transcription factor activity"/>
    <property type="evidence" value="ECO:0007669"/>
    <property type="project" value="InterPro"/>
</dbReference>
<sequence length="280" mass="31304">MEYLDTGRCPVLGQGPTHLYLTPHPLLRPYVAHYTLCSPRICAPRDEGPRPPAYLELVPDASGCVVLENDGGRLSSRLWGPTTKMARVENDLCSGPLRFFIEFLPGGMSALTGWAQAELADRRLPLWQVSPGLERALFEALESSRDLSGLIARMDEILLSQREIGLPAPLREAMAALQCSGGMLPVRQLGALGHYSERHLGRLFRQHIGMGAKEFSRLIRINLLLKRLEGPNAFSLTELAQEFGFYDQAHFINDFKSVCGVPPGEYRKNQSVFYNETYKF</sequence>
<proteinExistence type="predicted"/>
<keyword evidence="2" id="KW-0238">DNA-binding</keyword>
<keyword evidence="1" id="KW-0805">Transcription regulation</keyword>
<dbReference type="InterPro" id="IPR009057">
    <property type="entry name" value="Homeodomain-like_sf"/>
</dbReference>
<dbReference type="InterPro" id="IPR018060">
    <property type="entry name" value="HTH_AraC"/>
</dbReference>
<dbReference type="AlphaFoldDB" id="A0A9X8UIY5"/>
<dbReference type="PANTHER" id="PTHR46796:SF13">
    <property type="entry name" value="HTH-TYPE TRANSCRIPTIONAL ACTIVATOR RHAS"/>
    <property type="match status" value="1"/>
</dbReference>
<comment type="caution">
    <text evidence="5">The sequence shown here is derived from an EMBL/GenBank/DDBJ whole genome shotgun (WGS) entry which is preliminary data.</text>
</comment>
<dbReference type="SMART" id="SM00342">
    <property type="entry name" value="HTH_ARAC"/>
    <property type="match status" value="1"/>
</dbReference>
<dbReference type="SUPFAM" id="SSF46689">
    <property type="entry name" value="Homeodomain-like"/>
    <property type="match status" value="1"/>
</dbReference>
<dbReference type="Gene3D" id="1.10.10.60">
    <property type="entry name" value="Homeodomain-like"/>
    <property type="match status" value="1"/>
</dbReference>
<dbReference type="InterPro" id="IPR018062">
    <property type="entry name" value="HTH_AraC-typ_CS"/>
</dbReference>
<dbReference type="PANTHER" id="PTHR46796">
    <property type="entry name" value="HTH-TYPE TRANSCRIPTIONAL ACTIVATOR RHAS-RELATED"/>
    <property type="match status" value="1"/>
</dbReference>
<keyword evidence="6" id="KW-1185">Reference proteome</keyword>
<evidence type="ECO:0000256" key="3">
    <source>
        <dbReference type="ARBA" id="ARBA00023163"/>
    </source>
</evidence>
<dbReference type="GO" id="GO:0043565">
    <property type="term" value="F:sequence-specific DNA binding"/>
    <property type="evidence" value="ECO:0007669"/>
    <property type="project" value="InterPro"/>
</dbReference>
<evidence type="ECO:0000256" key="1">
    <source>
        <dbReference type="ARBA" id="ARBA00023015"/>
    </source>
</evidence>
<keyword evidence="3" id="KW-0804">Transcription</keyword>
<evidence type="ECO:0000259" key="4">
    <source>
        <dbReference type="PROSITE" id="PS01124"/>
    </source>
</evidence>
<evidence type="ECO:0000256" key="2">
    <source>
        <dbReference type="ARBA" id="ARBA00023125"/>
    </source>
</evidence>
<protein>
    <submittedName>
        <fullName evidence="5">Helix-turn-helix protein</fullName>
    </submittedName>
</protein>
<accession>A0A9X8UIY5</accession>
<dbReference type="InterPro" id="IPR050204">
    <property type="entry name" value="AraC_XylS_family_regulators"/>
</dbReference>
<dbReference type="Pfam" id="PF12833">
    <property type="entry name" value="HTH_18"/>
    <property type="match status" value="1"/>
</dbReference>
<name>A0A9X8UIY5_9FIRM</name>
<dbReference type="PROSITE" id="PS00041">
    <property type="entry name" value="HTH_ARAC_FAMILY_1"/>
    <property type="match status" value="1"/>
</dbReference>
<dbReference type="Proteomes" id="UP000294682">
    <property type="component" value="Unassembled WGS sequence"/>
</dbReference>
<organism evidence="5 6">
    <name type="scientific">Harryflintia acetispora</name>
    <dbReference type="NCBI Taxonomy" id="1849041"/>
    <lineage>
        <taxon>Bacteria</taxon>
        <taxon>Bacillati</taxon>
        <taxon>Bacillota</taxon>
        <taxon>Clostridia</taxon>
        <taxon>Eubacteriales</taxon>
        <taxon>Oscillospiraceae</taxon>
        <taxon>Harryflintia</taxon>
    </lineage>
</organism>
<gene>
    <name evidence="5" type="ORF">EDD78_10644</name>
</gene>